<comment type="caution">
    <text evidence="3">The sequence shown here is derived from an EMBL/GenBank/DDBJ whole genome shotgun (WGS) entry which is preliminary data.</text>
</comment>
<reference evidence="3 4" key="1">
    <citation type="journal article" date="2018" name="Nat. Biotechnol.">
        <title>A standardized bacterial taxonomy based on genome phylogeny substantially revises the tree of life.</title>
        <authorList>
            <person name="Parks D.H."/>
            <person name="Chuvochina M."/>
            <person name="Waite D.W."/>
            <person name="Rinke C."/>
            <person name="Skarshewski A."/>
            <person name="Chaumeil P.A."/>
            <person name="Hugenholtz P."/>
        </authorList>
    </citation>
    <scope>NUCLEOTIDE SEQUENCE [LARGE SCALE GENOMIC DNA]</scope>
    <source>
        <strain evidence="3">UBA11482</strain>
    </source>
</reference>
<evidence type="ECO:0000259" key="2">
    <source>
        <dbReference type="Pfam" id="PF19886"/>
    </source>
</evidence>
<keyword evidence="1" id="KW-0732">Signal</keyword>
<feature type="domain" description="Endonuclease YhcR N-terminal" evidence="2">
    <location>
        <begin position="28"/>
        <end position="137"/>
    </location>
</feature>
<protein>
    <recommendedName>
        <fullName evidence="2">Endonuclease YhcR N-terminal domain-containing protein</fullName>
    </recommendedName>
</protein>
<dbReference type="Proteomes" id="UP000262954">
    <property type="component" value="Unassembled WGS sequence"/>
</dbReference>
<proteinExistence type="predicted"/>
<dbReference type="EMBL" id="DNWC01000140">
    <property type="protein sequence ID" value="HBJ09462.1"/>
    <property type="molecule type" value="Genomic_DNA"/>
</dbReference>
<organism evidence="3 4">
    <name type="scientific">Coprobacter fastidiosus</name>
    <dbReference type="NCBI Taxonomy" id="1099853"/>
    <lineage>
        <taxon>Bacteria</taxon>
        <taxon>Pseudomonadati</taxon>
        <taxon>Bacteroidota</taxon>
        <taxon>Bacteroidia</taxon>
        <taxon>Bacteroidales</taxon>
        <taxon>Barnesiellaceae</taxon>
        <taxon>Coprobacter</taxon>
    </lineage>
</organism>
<evidence type="ECO:0000313" key="3">
    <source>
        <dbReference type="EMBL" id="HBJ09462.1"/>
    </source>
</evidence>
<dbReference type="AlphaFoldDB" id="A0A354M4M3"/>
<accession>A0A354M4M3</accession>
<feature type="chain" id="PRO_5016559761" description="Endonuclease YhcR N-terminal domain-containing protein" evidence="1">
    <location>
        <begin position="20"/>
        <end position="387"/>
    </location>
</feature>
<feature type="signal peptide" evidence="1">
    <location>
        <begin position="1"/>
        <end position="19"/>
    </location>
</feature>
<evidence type="ECO:0000256" key="1">
    <source>
        <dbReference type="SAM" id="SignalP"/>
    </source>
</evidence>
<dbReference type="InterPro" id="IPR045939">
    <property type="entry name" value="YhcR_N"/>
</dbReference>
<gene>
    <name evidence="3" type="ORF">DDY73_10715</name>
</gene>
<evidence type="ECO:0000313" key="4">
    <source>
        <dbReference type="Proteomes" id="UP000262954"/>
    </source>
</evidence>
<dbReference type="Pfam" id="PF19886">
    <property type="entry name" value="DUF6359"/>
    <property type="match status" value="1"/>
</dbReference>
<sequence>MRGLFIAFVAFLYSGLLYAGDGSVSSPFTVEEALSKKNNNMLCYVSGYIVGEYVNYSNNKHFYNMAPPFEGTSTYLIADMPFEYRLEKCMTVQLGAANTDICNLDEYPVYWNKKLLLQGNLSLFQTLPGIKNLKNFVLPEQPLEDETVYWNIFEDFGTKNGYKPVSGDMYGGGVFYGEDNAIPWVFEGATLGETGKDAKWDGASAHLRLTESTSGNPGAIYMKEDKSNGIGYIRFWAAFYDTDKKGRIAIYISGDQGESWECVASGLTPEKTLKEFQVLVNRPGNYRVKIAKSENSSDGVNIDNIRISDYLQSSAVIRSEKDDTFSVSANNGILSLSFTDEVDGVDIYTINGSLAFSIKDRIKHISIPLLPGVYIIRGGSYIRKIVL</sequence>
<name>A0A354M4M3_9BACT</name>